<dbReference type="GO" id="GO:0043565">
    <property type="term" value="F:sequence-specific DNA binding"/>
    <property type="evidence" value="ECO:0007669"/>
    <property type="project" value="InterPro"/>
</dbReference>
<keyword evidence="6" id="KW-1185">Reference proteome</keyword>
<sequence>MDKTAPKRMTFELFREIVHQATDKTPSRLYFGKDYAIALDMVRAVANISQNGEPMRIDDMRIGIITSGEADVILNLIPHHVSVGTLVFIGSETILQVKRKTDDFNLEGIAITDDLLKVIMHGSIPAPLDQRIQAYTFRPDEQQLRHFDRLLHLASDISNSYQEESAIALDLLSALFHLYEHIYKSCQHYGATEKSREREVFDRFISLVNITAGEERKLAYYADKLYLSQRYLGTIINKVSDVTAKEWIDRAAIANIKVLLKHSNLSIKQIADRMRFANDSFFCKYFKRLTGMTPAQYQRL</sequence>
<dbReference type="eggNOG" id="COG2207">
    <property type="taxonomic scope" value="Bacteria"/>
</dbReference>
<comment type="caution">
    <text evidence="5">The sequence shown here is derived from an EMBL/GenBank/DDBJ whole genome shotgun (WGS) entry which is preliminary data.</text>
</comment>
<reference evidence="5" key="1">
    <citation type="submission" date="2011-01" db="EMBL/GenBank/DDBJ databases">
        <authorList>
            <person name="Muzny D."/>
            <person name="Qin X."/>
            <person name="Buhay C."/>
            <person name="Dugan-Rocha S."/>
            <person name="Ding Y."/>
            <person name="Chen G."/>
            <person name="Hawes A."/>
            <person name="Holder M."/>
            <person name="Jhangiani S."/>
            <person name="Johnson A."/>
            <person name="Khan Z."/>
            <person name="Li Z."/>
            <person name="Liu W."/>
            <person name="Liu X."/>
            <person name="Perez L."/>
            <person name="Shen H."/>
            <person name="Wang Q."/>
            <person name="Watt J."/>
            <person name="Xi L."/>
            <person name="Xin Y."/>
            <person name="Zhou J."/>
            <person name="Deng J."/>
            <person name="Jiang H."/>
            <person name="Liu Y."/>
            <person name="Qu J."/>
            <person name="Song X.-Z."/>
            <person name="Zhang L."/>
            <person name="Villasana D."/>
            <person name="Johnson A."/>
            <person name="Liu J."/>
            <person name="Liyanage D."/>
            <person name="Lorensuhewa L."/>
            <person name="Robinson T."/>
            <person name="Song A."/>
            <person name="Song B.-B."/>
            <person name="Dinh H."/>
            <person name="Thornton R."/>
            <person name="Coyle M."/>
            <person name="Francisco L."/>
            <person name="Jackson L."/>
            <person name="Javaid M."/>
            <person name="Korchina V."/>
            <person name="Kovar C."/>
            <person name="Mata R."/>
            <person name="Mathew T."/>
            <person name="Ngo R."/>
            <person name="Nguyen L."/>
            <person name="Nguyen N."/>
            <person name="Okwuonu G."/>
            <person name="Ongeri F."/>
            <person name="Pham C."/>
            <person name="Simmons D."/>
            <person name="Wilczek-Boney K."/>
            <person name="Hale W."/>
            <person name="Jakkamsetti A."/>
            <person name="Pham P."/>
            <person name="Ruth R."/>
            <person name="San Lucas F."/>
            <person name="Warren J."/>
            <person name="Zhang J."/>
            <person name="Zhao Z."/>
            <person name="Zhou C."/>
            <person name="Zhu D."/>
            <person name="Lee S."/>
            <person name="Bess C."/>
            <person name="Blankenburg K."/>
            <person name="Forbes L."/>
            <person name="Fu Q."/>
            <person name="Gubbala S."/>
            <person name="Hirani K."/>
            <person name="Jayaseelan J.C."/>
            <person name="Lara F."/>
            <person name="Munidasa M."/>
            <person name="Palculict T."/>
            <person name="Patil S."/>
            <person name="Pu L.-L."/>
            <person name="Saada N."/>
            <person name="Tang L."/>
            <person name="Weissenberger G."/>
            <person name="Zhu Y."/>
            <person name="Hemphill L."/>
            <person name="Shang Y."/>
            <person name="Youmans B."/>
            <person name="Ayvaz T."/>
            <person name="Ross M."/>
            <person name="Santibanez J."/>
            <person name="Aqrawi P."/>
            <person name="Gross S."/>
            <person name="Joshi V."/>
            <person name="Fowler G."/>
            <person name="Nazareth L."/>
            <person name="Reid J."/>
            <person name="Worley K."/>
            <person name="Petrosino J."/>
            <person name="Highlander S."/>
            <person name="Gibbs R."/>
        </authorList>
    </citation>
    <scope>NUCLEOTIDE SEQUENCE [LARGE SCALE GENOMIC DNA]</scope>
    <source>
        <strain evidence="5">ATCC 33269</strain>
    </source>
</reference>
<dbReference type="PANTHER" id="PTHR43280:SF32">
    <property type="entry name" value="TRANSCRIPTIONAL REGULATORY PROTEIN"/>
    <property type="match status" value="1"/>
</dbReference>
<evidence type="ECO:0000256" key="2">
    <source>
        <dbReference type="ARBA" id="ARBA00023125"/>
    </source>
</evidence>
<protein>
    <submittedName>
        <fullName evidence="5">Transcriptional regulator, AraC family</fullName>
    </submittedName>
</protein>
<dbReference type="InterPro" id="IPR018060">
    <property type="entry name" value="HTH_AraC"/>
</dbReference>
<dbReference type="InterPro" id="IPR009057">
    <property type="entry name" value="Homeodomain-like_sf"/>
</dbReference>
<keyword evidence="1" id="KW-0805">Transcription regulation</keyword>
<keyword evidence="2" id="KW-0238">DNA-binding</keyword>
<dbReference type="Pfam" id="PF12833">
    <property type="entry name" value="HTH_18"/>
    <property type="match status" value="1"/>
</dbReference>
<evidence type="ECO:0000313" key="5">
    <source>
        <dbReference type="EMBL" id="EFZ38309.1"/>
    </source>
</evidence>
<dbReference type="SUPFAM" id="SSF46689">
    <property type="entry name" value="Homeodomain-like"/>
    <property type="match status" value="1"/>
</dbReference>
<gene>
    <name evidence="5" type="ORF">HMPREF0663_10678</name>
</gene>
<dbReference type="SMART" id="SM00342">
    <property type="entry name" value="HTH_ARAC"/>
    <property type="match status" value="1"/>
</dbReference>
<organism evidence="5 6">
    <name type="scientific">Hoylesella oralis ATCC 33269</name>
    <dbReference type="NCBI Taxonomy" id="873533"/>
    <lineage>
        <taxon>Bacteria</taxon>
        <taxon>Pseudomonadati</taxon>
        <taxon>Bacteroidota</taxon>
        <taxon>Bacteroidia</taxon>
        <taxon>Bacteroidales</taxon>
        <taxon>Prevotellaceae</taxon>
        <taxon>Hoylesella</taxon>
    </lineage>
</organism>
<dbReference type="EMBL" id="AEPE02000002">
    <property type="protein sequence ID" value="EFZ38309.1"/>
    <property type="molecule type" value="Genomic_DNA"/>
</dbReference>
<evidence type="ECO:0000313" key="6">
    <source>
        <dbReference type="Proteomes" id="UP000005580"/>
    </source>
</evidence>
<dbReference type="STRING" id="28134.SAMN05444288_0196"/>
<dbReference type="PANTHER" id="PTHR43280">
    <property type="entry name" value="ARAC-FAMILY TRANSCRIPTIONAL REGULATOR"/>
    <property type="match status" value="1"/>
</dbReference>
<dbReference type="PROSITE" id="PS01124">
    <property type="entry name" value="HTH_ARAC_FAMILY_2"/>
    <property type="match status" value="1"/>
</dbReference>
<name>E7RNH8_9BACT</name>
<dbReference type="AlphaFoldDB" id="E7RNH8"/>
<keyword evidence="3" id="KW-0804">Transcription</keyword>
<evidence type="ECO:0000259" key="4">
    <source>
        <dbReference type="PROSITE" id="PS01124"/>
    </source>
</evidence>
<dbReference type="Proteomes" id="UP000005580">
    <property type="component" value="Unassembled WGS sequence"/>
</dbReference>
<dbReference type="RefSeq" id="WP_004369396.1">
    <property type="nucleotide sequence ID" value="NZ_GL833119.1"/>
</dbReference>
<proteinExistence type="predicted"/>
<feature type="domain" description="HTH araC/xylS-type" evidence="4">
    <location>
        <begin position="202"/>
        <end position="300"/>
    </location>
</feature>
<dbReference type="Gene3D" id="1.10.10.60">
    <property type="entry name" value="Homeodomain-like"/>
    <property type="match status" value="1"/>
</dbReference>
<evidence type="ECO:0000256" key="1">
    <source>
        <dbReference type="ARBA" id="ARBA00023015"/>
    </source>
</evidence>
<accession>E7RNH8</accession>
<evidence type="ECO:0000256" key="3">
    <source>
        <dbReference type="ARBA" id="ARBA00023163"/>
    </source>
</evidence>
<dbReference type="GO" id="GO:0003700">
    <property type="term" value="F:DNA-binding transcription factor activity"/>
    <property type="evidence" value="ECO:0007669"/>
    <property type="project" value="InterPro"/>
</dbReference>
<dbReference type="HOGENOM" id="CLU_000445_88_2_10"/>